<keyword evidence="2" id="KW-1185">Reference proteome</keyword>
<dbReference type="Proteomes" id="UP000006882">
    <property type="component" value="Chromosome G1"/>
</dbReference>
<evidence type="ECO:0000313" key="1">
    <source>
        <dbReference type="EMBL" id="ONI27215.1"/>
    </source>
</evidence>
<reference evidence="1 2" key="1">
    <citation type="journal article" date="2013" name="Nat. Genet.">
        <title>The high-quality draft genome of peach (Prunus persica) identifies unique patterns of genetic diversity, domestication and genome evolution.</title>
        <authorList>
            <consortium name="International Peach Genome Initiative"/>
            <person name="Verde I."/>
            <person name="Abbott A.G."/>
            <person name="Scalabrin S."/>
            <person name="Jung S."/>
            <person name="Shu S."/>
            <person name="Marroni F."/>
            <person name="Zhebentyayeva T."/>
            <person name="Dettori M.T."/>
            <person name="Grimwood J."/>
            <person name="Cattonaro F."/>
            <person name="Zuccolo A."/>
            <person name="Rossini L."/>
            <person name="Jenkins J."/>
            <person name="Vendramin E."/>
            <person name="Meisel L.A."/>
            <person name="Decroocq V."/>
            <person name="Sosinski B."/>
            <person name="Prochnik S."/>
            <person name="Mitros T."/>
            <person name="Policriti A."/>
            <person name="Cipriani G."/>
            <person name="Dondini L."/>
            <person name="Ficklin S."/>
            <person name="Goodstein D.M."/>
            <person name="Xuan P."/>
            <person name="Del Fabbro C."/>
            <person name="Aramini V."/>
            <person name="Copetti D."/>
            <person name="Gonzalez S."/>
            <person name="Horner D.S."/>
            <person name="Falchi R."/>
            <person name="Lucas S."/>
            <person name="Mica E."/>
            <person name="Maldonado J."/>
            <person name="Lazzari B."/>
            <person name="Bielenberg D."/>
            <person name="Pirona R."/>
            <person name="Miculan M."/>
            <person name="Barakat A."/>
            <person name="Testolin R."/>
            <person name="Stella A."/>
            <person name="Tartarini S."/>
            <person name="Tonutti P."/>
            <person name="Arus P."/>
            <person name="Orellana A."/>
            <person name="Wells C."/>
            <person name="Main D."/>
            <person name="Vizzotto G."/>
            <person name="Silva H."/>
            <person name="Salamini F."/>
            <person name="Schmutz J."/>
            <person name="Morgante M."/>
            <person name="Rokhsar D.S."/>
        </authorList>
    </citation>
    <scope>NUCLEOTIDE SEQUENCE [LARGE SCALE GENOMIC DNA]</scope>
    <source>
        <strain evidence="2">cv. Nemared</strain>
    </source>
</reference>
<organism evidence="1 2">
    <name type="scientific">Prunus persica</name>
    <name type="common">Peach</name>
    <name type="synonym">Amygdalus persica</name>
    <dbReference type="NCBI Taxonomy" id="3760"/>
    <lineage>
        <taxon>Eukaryota</taxon>
        <taxon>Viridiplantae</taxon>
        <taxon>Streptophyta</taxon>
        <taxon>Embryophyta</taxon>
        <taxon>Tracheophyta</taxon>
        <taxon>Spermatophyta</taxon>
        <taxon>Magnoliopsida</taxon>
        <taxon>eudicotyledons</taxon>
        <taxon>Gunneridae</taxon>
        <taxon>Pentapetalae</taxon>
        <taxon>rosids</taxon>
        <taxon>fabids</taxon>
        <taxon>Rosales</taxon>
        <taxon>Rosaceae</taxon>
        <taxon>Amygdaloideae</taxon>
        <taxon>Amygdaleae</taxon>
        <taxon>Prunus</taxon>
    </lineage>
</organism>
<dbReference type="EMBL" id="CM007651">
    <property type="protein sequence ID" value="ONI27215.1"/>
    <property type="molecule type" value="Genomic_DNA"/>
</dbReference>
<sequence>MKIGKILKTSPIMDMLKTFSKVFKKLSWSCESMGSALIIQSLRELIRFQNPSMVFLMETKQNIHRKNRLRQQLGFWKGFHVDPIGQAGG</sequence>
<proteinExistence type="predicted"/>
<evidence type="ECO:0000313" key="2">
    <source>
        <dbReference type="Proteomes" id="UP000006882"/>
    </source>
</evidence>
<dbReference type="Gramene" id="ONI27215">
    <property type="protein sequence ID" value="ONI27215"/>
    <property type="gene ID" value="PRUPE_1G074300"/>
</dbReference>
<protein>
    <submittedName>
        <fullName evidence="1">Uncharacterized protein</fullName>
    </submittedName>
</protein>
<accession>A0A251QWU2</accession>
<name>A0A251QWU2_PRUPE</name>
<dbReference type="AlphaFoldDB" id="A0A251QWU2"/>
<gene>
    <name evidence="1" type="ORF">PRUPE_1G074300</name>
</gene>